<sequence>MLGFLAVVGTDALVPQTVSVPVYTTTSVNYVQDRQVPATPVPNAGASVPLSATFKSTTIITSTLSPTTILDVTVGTNIGGSTASSVTSYSTTWSTLTEITSISNSLSWSTCNVPETCTFANGTKDSNGKLIIPIPIPILVIIQQLVPVAKNPRPILEPPDEQEIGLDLKVVAFIIGIFYWIDNEDLFFFYFFWLDDDDIFFFHLLWLDNDNLFF</sequence>
<gene>
    <name evidence="1" type="ORF">GRF29_19g2484756</name>
</gene>
<reference evidence="1 2" key="1">
    <citation type="submission" date="2021-02" db="EMBL/GenBank/DDBJ databases">
        <title>Genome assembly of Pseudopithomyces chartarum.</title>
        <authorList>
            <person name="Jauregui R."/>
            <person name="Singh J."/>
            <person name="Voisey C."/>
        </authorList>
    </citation>
    <scope>NUCLEOTIDE SEQUENCE [LARGE SCALE GENOMIC DNA]</scope>
    <source>
        <strain evidence="1 2">AGR01</strain>
    </source>
</reference>
<dbReference type="AlphaFoldDB" id="A0AAN6M3P5"/>
<dbReference type="Proteomes" id="UP001280581">
    <property type="component" value="Unassembled WGS sequence"/>
</dbReference>
<name>A0AAN6M3P5_9PLEO</name>
<dbReference type="EMBL" id="WVTA01000003">
    <property type="protein sequence ID" value="KAK3215173.1"/>
    <property type="molecule type" value="Genomic_DNA"/>
</dbReference>
<keyword evidence="2" id="KW-1185">Reference proteome</keyword>
<proteinExistence type="predicted"/>
<comment type="caution">
    <text evidence="1">The sequence shown here is derived from an EMBL/GenBank/DDBJ whole genome shotgun (WGS) entry which is preliminary data.</text>
</comment>
<protein>
    <submittedName>
        <fullName evidence="1">Uncharacterized protein</fullName>
    </submittedName>
</protein>
<accession>A0AAN6M3P5</accession>
<evidence type="ECO:0000313" key="2">
    <source>
        <dbReference type="Proteomes" id="UP001280581"/>
    </source>
</evidence>
<evidence type="ECO:0000313" key="1">
    <source>
        <dbReference type="EMBL" id="KAK3215173.1"/>
    </source>
</evidence>
<organism evidence="1 2">
    <name type="scientific">Pseudopithomyces chartarum</name>
    <dbReference type="NCBI Taxonomy" id="1892770"/>
    <lineage>
        <taxon>Eukaryota</taxon>
        <taxon>Fungi</taxon>
        <taxon>Dikarya</taxon>
        <taxon>Ascomycota</taxon>
        <taxon>Pezizomycotina</taxon>
        <taxon>Dothideomycetes</taxon>
        <taxon>Pleosporomycetidae</taxon>
        <taxon>Pleosporales</taxon>
        <taxon>Massarineae</taxon>
        <taxon>Didymosphaeriaceae</taxon>
        <taxon>Pseudopithomyces</taxon>
    </lineage>
</organism>